<proteinExistence type="predicted"/>
<dbReference type="AlphaFoldDB" id="A0A9Q3GTA9"/>
<evidence type="ECO:0000313" key="3">
    <source>
        <dbReference type="Proteomes" id="UP000765509"/>
    </source>
</evidence>
<protein>
    <recommendedName>
        <fullName evidence="1">Reverse transcriptase Ty1/copia-type domain-containing protein</fullName>
    </recommendedName>
</protein>
<reference evidence="2" key="1">
    <citation type="submission" date="2021-03" db="EMBL/GenBank/DDBJ databases">
        <title>Draft genome sequence of rust myrtle Austropuccinia psidii MF-1, a brazilian biotype.</title>
        <authorList>
            <person name="Quecine M.C."/>
            <person name="Pachon D.M.R."/>
            <person name="Bonatelli M.L."/>
            <person name="Correr F.H."/>
            <person name="Franceschini L.M."/>
            <person name="Leite T.F."/>
            <person name="Margarido G.R.A."/>
            <person name="Almeida C.A."/>
            <person name="Ferrarezi J.A."/>
            <person name="Labate C.A."/>
        </authorList>
    </citation>
    <scope>NUCLEOTIDE SEQUENCE</scope>
    <source>
        <strain evidence="2">MF-1</strain>
    </source>
</reference>
<dbReference type="EMBL" id="AVOT02005016">
    <property type="protein sequence ID" value="MBW0478000.1"/>
    <property type="molecule type" value="Genomic_DNA"/>
</dbReference>
<evidence type="ECO:0000313" key="2">
    <source>
        <dbReference type="EMBL" id="MBW0478000.1"/>
    </source>
</evidence>
<dbReference type="CDD" id="cd09272">
    <property type="entry name" value="RNase_HI_RT_Ty1"/>
    <property type="match status" value="1"/>
</dbReference>
<gene>
    <name evidence="2" type="ORF">O181_017715</name>
</gene>
<dbReference type="InterPro" id="IPR043502">
    <property type="entry name" value="DNA/RNA_pol_sf"/>
</dbReference>
<sequence>MPPRKLTRTPVSFPPLSIVWRTSLLPQLTLGGHRTLGVRRPPNHLVDKFGAACFHCGRPGHWRADFPSTKGFVKPNPCQVRAKTLEERPPLASGSRYQRERVSQVQFVEHHAADKVLIDSDSNSSITITQMETLKIPVKGGLVVIIVRNHLVTTTFHNDCWWMNVTVGEETNESAAETSSPPLIAMNLLSFPAKSKLSCRKWHERSGNASNKVVRSFLKQNVPSFELKSWKPLYCKVKEHPPAGKGARGCFDGSTARSPSLLHHGSVQQGSTRLPICINHTRPCLDVQHHLSAEIKIRCADCNTGCNCTPDCSTGNQPKGITDQKCQGVCLCVPHHGTLKARYQSSPVASLFATREWQGEASQLHAGCHGKSGMPDCFWQFAYASACYLHNHLPNKRCQNSTPHQVLYRRPPLIVTLYPFGERAIVHVPAVHQPNKLAERGIECQLLKPLLASGSWLLWDPESNRMIHSASAVFPHFQTACLDKGSLRHVLNMMSLGQVPTELYFECEEKAINSLLLAKDILVPENLKQALLNENGNIKKFKARLVARGNRQRPGVDCTETYAPTASLMSLRLLLATACPQRWKACSFNVSGAYLYSPVEETVLMKPPTHFILSLEGKVLHLQKALYGMKQAGCCWWLHLSGIVEGLGFTLCKVGLSLYVFRKDKAIIVIWIHIDNGMIASNSPAHIKEFRKALCEKFEIKWSNTMRQIVGLECTIGEDEVTLLQTRLTNDIINTYPRKIFQHDSPLPPISKASPDEQGDVMEATPFRSVIGSLAYLVSGSWPDLAFAINYLDRHSMAPTETHWAMLDHLVGYLLKNRGHGITLRRGDCSLNLWSDAGWGGELERSQSGFMLKLGNAPILWGLKQQTVVALSTCASEYIALSDLRQHLVQAINQLTQLAQNFKKTIFCDNQAAVQVSINNFSCKRMRYLDCAFFFVNDVILKHGAVVKWVTTQEMQADALTKRLLGQSLTQAL</sequence>
<dbReference type="InterPro" id="IPR013103">
    <property type="entry name" value="RVT_2"/>
</dbReference>
<accession>A0A9Q3GTA9</accession>
<dbReference type="PANTHER" id="PTHR11439:SF483">
    <property type="entry name" value="PEPTIDE SYNTHASE GLIP-LIKE, PUTATIVE (AFU_ORTHOLOGUE AFUA_3G12920)-RELATED"/>
    <property type="match status" value="1"/>
</dbReference>
<dbReference type="SUPFAM" id="SSF56672">
    <property type="entry name" value="DNA/RNA polymerases"/>
    <property type="match status" value="1"/>
</dbReference>
<dbReference type="OrthoDB" id="3344688at2759"/>
<dbReference type="PANTHER" id="PTHR11439">
    <property type="entry name" value="GAG-POL-RELATED RETROTRANSPOSON"/>
    <property type="match status" value="1"/>
</dbReference>
<feature type="domain" description="Reverse transcriptase Ty1/copia-type" evidence="1">
    <location>
        <begin position="539"/>
        <end position="735"/>
    </location>
</feature>
<dbReference type="Pfam" id="PF07727">
    <property type="entry name" value="RVT_2"/>
    <property type="match status" value="1"/>
</dbReference>
<name>A0A9Q3GTA9_9BASI</name>
<keyword evidence="3" id="KW-1185">Reference proteome</keyword>
<comment type="caution">
    <text evidence="2">The sequence shown here is derived from an EMBL/GenBank/DDBJ whole genome shotgun (WGS) entry which is preliminary data.</text>
</comment>
<evidence type="ECO:0000259" key="1">
    <source>
        <dbReference type="Pfam" id="PF07727"/>
    </source>
</evidence>
<organism evidence="2 3">
    <name type="scientific">Austropuccinia psidii MF-1</name>
    <dbReference type="NCBI Taxonomy" id="1389203"/>
    <lineage>
        <taxon>Eukaryota</taxon>
        <taxon>Fungi</taxon>
        <taxon>Dikarya</taxon>
        <taxon>Basidiomycota</taxon>
        <taxon>Pucciniomycotina</taxon>
        <taxon>Pucciniomycetes</taxon>
        <taxon>Pucciniales</taxon>
        <taxon>Sphaerophragmiaceae</taxon>
        <taxon>Austropuccinia</taxon>
    </lineage>
</organism>
<dbReference type="Proteomes" id="UP000765509">
    <property type="component" value="Unassembled WGS sequence"/>
</dbReference>